<keyword evidence="10" id="KW-1185">Reference proteome</keyword>
<dbReference type="InterPro" id="IPR011701">
    <property type="entry name" value="MFS"/>
</dbReference>
<evidence type="ECO:0000256" key="5">
    <source>
        <dbReference type="ARBA" id="ARBA00022989"/>
    </source>
</evidence>
<feature type="domain" description="Major facilitator superfamily (MFS) profile" evidence="8">
    <location>
        <begin position="10"/>
        <end position="391"/>
    </location>
</feature>
<dbReference type="PROSITE" id="PS50850">
    <property type="entry name" value="MFS"/>
    <property type="match status" value="1"/>
</dbReference>
<feature type="transmembrane region" description="Helical" evidence="7">
    <location>
        <begin position="12"/>
        <end position="31"/>
    </location>
</feature>
<comment type="subcellular location">
    <subcellularLocation>
        <location evidence="1">Cell membrane</location>
        <topology evidence="1">Multi-pass membrane protein</topology>
    </subcellularLocation>
</comment>
<feature type="transmembrane region" description="Helical" evidence="7">
    <location>
        <begin position="249"/>
        <end position="269"/>
    </location>
</feature>
<evidence type="ECO:0000256" key="4">
    <source>
        <dbReference type="ARBA" id="ARBA00022692"/>
    </source>
</evidence>
<reference evidence="9 10" key="1">
    <citation type="journal article" date="2015" name="Stand. Genomic Sci.">
        <title>Genomic Encyclopedia of Bacterial and Archaeal Type Strains, Phase III: the genomes of soil and plant-associated and newly described type strains.</title>
        <authorList>
            <person name="Whitman W.B."/>
            <person name="Woyke T."/>
            <person name="Klenk H.P."/>
            <person name="Zhou Y."/>
            <person name="Lilburn T.G."/>
            <person name="Beck B.J."/>
            <person name="De Vos P."/>
            <person name="Vandamme P."/>
            <person name="Eisen J.A."/>
            <person name="Garrity G."/>
            <person name="Hugenholtz P."/>
            <person name="Kyrpides N.C."/>
        </authorList>
    </citation>
    <scope>NUCLEOTIDE SEQUENCE [LARGE SCALE GENOMIC DNA]</scope>
    <source>
        <strain evidence="9 10">CV53</strain>
    </source>
</reference>
<comment type="caution">
    <text evidence="9">The sequence shown here is derived from an EMBL/GenBank/DDBJ whole genome shotgun (WGS) entry which is preliminary data.</text>
</comment>
<evidence type="ECO:0000256" key="6">
    <source>
        <dbReference type="ARBA" id="ARBA00023136"/>
    </source>
</evidence>
<name>A0A4R2BD73_9BACI</name>
<dbReference type="PRINTS" id="PR01988">
    <property type="entry name" value="EXPORTERBACE"/>
</dbReference>
<dbReference type="SUPFAM" id="SSF103473">
    <property type="entry name" value="MFS general substrate transporter"/>
    <property type="match status" value="1"/>
</dbReference>
<evidence type="ECO:0000256" key="2">
    <source>
        <dbReference type="ARBA" id="ARBA00022448"/>
    </source>
</evidence>
<evidence type="ECO:0000256" key="7">
    <source>
        <dbReference type="SAM" id="Phobius"/>
    </source>
</evidence>
<dbReference type="Gene3D" id="1.20.1250.20">
    <property type="entry name" value="MFS general substrate transporter like domains"/>
    <property type="match status" value="2"/>
</dbReference>
<proteinExistence type="predicted"/>
<keyword evidence="5 7" id="KW-1133">Transmembrane helix</keyword>
<dbReference type="PANTHER" id="PTHR23517">
    <property type="entry name" value="RESISTANCE PROTEIN MDTM, PUTATIVE-RELATED-RELATED"/>
    <property type="match status" value="1"/>
</dbReference>
<dbReference type="InterPro" id="IPR050171">
    <property type="entry name" value="MFS_Transporters"/>
</dbReference>
<feature type="transmembrane region" description="Helical" evidence="7">
    <location>
        <begin position="362"/>
        <end position="386"/>
    </location>
</feature>
<dbReference type="InterPro" id="IPR022324">
    <property type="entry name" value="Bacilysin_exporter_BacE_put"/>
</dbReference>
<keyword evidence="2" id="KW-0813">Transport</keyword>
<dbReference type="Pfam" id="PF07690">
    <property type="entry name" value="MFS_1"/>
    <property type="match status" value="1"/>
</dbReference>
<dbReference type="InterPro" id="IPR036259">
    <property type="entry name" value="MFS_trans_sf"/>
</dbReference>
<feature type="transmembrane region" description="Helical" evidence="7">
    <location>
        <begin position="281"/>
        <end position="312"/>
    </location>
</feature>
<dbReference type="EMBL" id="SLVV01000007">
    <property type="protein sequence ID" value="TCN24365.1"/>
    <property type="molecule type" value="Genomic_DNA"/>
</dbReference>
<dbReference type="GO" id="GO:0022857">
    <property type="term" value="F:transmembrane transporter activity"/>
    <property type="evidence" value="ECO:0007669"/>
    <property type="project" value="InterPro"/>
</dbReference>
<feature type="transmembrane region" description="Helical" evidence="7">
    <location>
        <begin position="101"/>
        <end position="122"/>
    </location>
</feature>
<evidence type="ECO:0000259" key="8">
    <source>
        <dbReference type="PROSITE" id="PS50850"/>
    </source>
</evidence>
<protein>
    <submittedName>
        <fullName evidence="9">Putative MFS family arabinose efflux permease</fullName>
    </submittedName>
</protein>
<keyword evidence="4 7" id="KW-0812">Transmembrane</keyword>
<dbReference type="InterPro" id="IPR020846">
    <property type="entry name" value="MFS_dom"/>
</dbReference>
<feature type="transmembrane region" description="Helical" evidence="7">
    <location>
        <begin position="43"/>
        <end position="65"/>
    </location>
</feature>
<dbReference type="AlphaFoldDB" id="A0A4R2BD73"/>
<evidence type="ECO:0000256" key="3">
    <source>
        <dbReference type="ARBA" id="ARBA00022475"/>
    </source>
</evidence>
<keyword evidence="6 7" id="KW-0472">Membrane</keyword>
<dbReference type="Proteomes" id="UP000295689">
    <property type="component" value="Unassembled WGS sequence"/>
</dbReference>
<feature type="transmembrane region" description="Helical" evidence="7">
    <location>
        <begin position="77"/>
        <end position="95"/>
    </location>
</feature>
<dbReference type="CDD" id="cd17329">
    <property type="entry name" value="MFS_MdtH_MDR_like"/>
    <property type="match status" value="1"/>
</dbReference>
<evidence type="ECO:0000313" key="9">
    <source>
        <dbReference type="EMBL" id="TCN24365.1"/>
    </source>
</evidence>
<dbReference type="GO" id="GO:0005886">
    <property type="term" value="C:plasma membrane"/>
    <property type="evidence" value="ECO:0007669"/>
    <property type="project" value="UniProtKB-SubCell"/>
</dbReference>
<feature type="transmembrane region" description="Helical" evidence="7">
    <location>
        <begin position="209"/>
        <end position="229"/>
    </location>
</feature>
<organism evidence="9 10">
    <name type="scientific">Mesobacillus foraminis</name>
    <dbReference type="NCBI Taxonomy" id="279826"/>
    <lineage>
        <taxon>Bacteria</taxon>
        <taxon>Bacillati</taxon>
        <taxon>Bacillota</taxon>
        <taxon>Bacilli</taxon>
        <taxon>Bacillales</taxon>
        <taxon>Bacillaceae</taxon>
        <taxon>Mesobacillus</taxon>
    </lineage>
</organism>
<gene>
    <name evidence="9" type="ORF">EV146_10758</name>
</gene>
<accession>A0A4R2BD73</accession>
<evidence type="ECO:0000256" key="1">
    <source>
        <dbReference type="ARBA" id="ARBA00004651"/>
    </source>
</evidence>
<evidence type="ECO:0000313" key="10">
    <source>
        <dbReference type="Proteomes" id="UP000295689"/>
    </source>
</evidence>
<keyword evidence="3" id="KW-1003">Cell membrane</keyword>
<sequence length="405" mass="43856">MKGEIYMPRALWLLVIGMAVNVTGSSFLWPLNTIYIHEHLGKSLSVAGVVLMLNSAATVIGNLIGGTLFDKMGGYRSIIMGIVITLLSLAGLTIWHGWPQYIVFLTIIGFGSGIVFPSMYAMAGSVWKEGGRKAFNSIYVAQNLGVAVGAALGGLVASYSFQLIFFANAVLYFIFLLIAVFGYRAIESFSPTQTTNLQENGAVKNRDKLYALLILCGGYLLCWVGYVQWQSTISAYTRELDIPLSQYSLLWTVNGALIVLGQPLVNRLVKPFEKNIKAQITIGILIFIGSFMVAAGAGEFSGFMTAMVIMTIGEMLVWPAVPTIADALAPKGREGFYQGIVNSTATGGRMIGPLLGGILVDVYGMAALFAVLTVLFFIAIFTTAIYDRKLKAKEKLQGQFSEATY</sequence>
<feature type="transmembrane region" description="Helical" evidence="7">
    <location>
        <begin position="163"/>
        <end position="183"/>
    </location>
</feature>
<dbReference type="PANTHER" id="PTHR23517:SF10">
    <property type="entry name" value="MAJOR FACILITATOR SUPERFAMILY (MFS) PROFILE DOMAIN-CONTAINING PROTEIN"/>
    <property type="match status" value="1"/>
</dbReference>
<feature type="transmembrane region" description="Helical" evidence="7">
    <location>
        <begin position="134"/>
        <end position="157"/>
    </location>
</feature>